<dbReference type="Pfam" id="PF13231">
    <property type="entry name" value="PMT_2"/>
    <property type="match status" value="1"/>
</dbReference>
<evidence type="ECO:0000256" key="4">
    <source>
        <dbReference type="ARBA" id="ARBA00022679"/>
    </source>
</evidence>
<dbReference type="InterPro" id="IPR050297">
    <property type="entry name" value="LipidA_mod_glycosyltrf_83"/>
</dbReference>
<dbReference type="OrthoDB" id="5166595at2"/>
<keyword evidence="2" id="KW-1003">Cell membrane</keyword>
<feature type="transmembrane region" description="Helical" evidence="9">
    <location>
        <begin position="226"/>
        <end position="257"/>
    </location>
</feature>
<evidence type="ECO:0000256" key="3">
    <source>
        <dbReference type="ARBA" id="ARBA00022676"/>
    </source>
</evidence>
<feature type="domain" description="Glycosyltransferase RgtA/B/C/D-like" evidence="10">
    <location>
        <begin position="128"/>
        <end position="286"/>
    </location>
</feature>
<sequence length="563" mass="58825">MNRLGTGVVLSEAGRHAHCVVGVLCLGETLQHRPHEAEGSPGGGVGSGPELGGLRNSTGVESTGRLAGMSAERGSDTQDGGRPQVAWRVVVPAALAQAVALTFGSFGYGYHRDELYFRMLPPAWGYLDQPPLTPFFARLTTHLADQPWALRLPATVATALSVVVIALICRELGGGRGAQALAAWGYAFAALPLMLGHVLLTSTVDLLLLALVVLAVLRATGGSPRWWLAAGGIAGVATYNRLLVAVVVAGLVVGIAVLGPRSVFRSPSLWAGGALAVVVGLPNLVYQASHDWPQLSMGAALADNNAGEVRSQLPYLLLVMLGPPLVAVWVTGIVWLLRRERRPRVGYLVVGTGVLIAFTFASGAQPHYPIHLLAVMYAAGCVPVAHWLASRRALRAVAVGLLVVNAAVSCVLALPVVPLASVGGTPLPDVGPLVADQVGWPRYADQVAAAYRGSALHPTEVITSNYGEAGAIARFGPALGLPRPVSGQNSLASVVRPADSSTVVVMVGYQLDEVAGLFASCQVVDRLDNGVDVDNEEQGAPVAVCRDPSEPWAALWPRFHHLD</sequence>
<feature type="transmembrane region" description="Helical" evidence="9">
    <location>
        <begin position="315"/>
        <end position="338"/>
    </location>
</feature>
<dbReference type="Proteomes" id="UP000317722">
    <property type="component" value="Unassembled WGS sequence"/>
</dbReference>
<feature type="transmembrane region" description="Helical" evidence="9">
    <location>
        <begin position="345"/>
        <end position="364"/>
    </location>
</feature>
<dbReference type="GO" id="GO:0005886">
    <property type="term" value="C:plasma membrane"/>
    <property type="evidence" value="ECO:0007669"/>
    <property type="project" value="UniProtKB-SubCell"/>
</dbReference>
<feature type="transmembrane region" description="Helical" evidence="9">
    <location>
        <begin position="148"/>
        <end position="169"/>
    </location>
</feature>
<feature type="transmembrane region" description="Helical" evidence="9">
    <location>
        <begin position="370"/>
        <end position="389"/>
    </location>
</feature>
<feature type="transmembrane region" description="Helical" evidence="9">
    <location>
        <begin position="396"/>
        <end position="417"/>
    </location>
</feature>
<feature type="transmembrane region" description="Helical" evidence="9">
    <location>
        <begin position="269"/>
        <end position="288"/>
    </location>
</feature>
<evidence type="ECO:0000313" key="12">
    <source>
        <dbReference type="Proteomes" id="UP000317722"/>
    </source>
</evidence>
<reference evidence="11 12" key="1">
    <citation type="journal article" date="2019" name="Environ. Microbiol.">
        <title>Species interactions and distinct microbial communities in high Arctic permafrost affected cryosols are associated with the CH4 and CO2 gas fluxes.</title>
        <authorList>
            <person name="Altshuler I."/>
            <person name="Hamel J."/>
            <person name="Turney S."/>
            <person name="Magnuson E."/>
            <person name="Levesque R."/>
            <person name="Greer C."/>
            <person name="Whyte L.G."/>
        </authorList>
    </citation>
    <scope>NUCLEOTIDE SEQUENCE [LARGE SCALE GENOMIC DNA]</scope>
    <source>
        <strain evidence="11 12">S9.3A</strain>
    </source>
</reference>
<dbReference type="PANTHER" id="PTHR33908:SF11">
    <property type="entry name" value="MEMBRANE PROTEIN"/>
    <property type="match status" value="1"/>
</dbReference>
<evidence type="ECO:0000256" key="6">
    <source>
        <dbReference type="ARBA" id="ARBA00022989"/>
    </source>
</evidence>
<feature type="transmembrane region" description="Helical" evidence="9">
    <location>
        <begin position="89"/>
        <end position="110"/>
    </location>
</feature>
<dbReference type="PANTHER" id="PTHR33908">
    <property type="entry name" value="MANNOSYLTRANSFERASE YKCB-RELATED"/>
    <property type="match status" value="1"/>
</dbReference>
<accession>A0A502D6A3</accession>
<dbReference type="GO" id="GO:0009103">
    <property type="term" value="P:lipopolysaccharide biosynthetic process"/>
    <property type="evidence" value="ECO:0007669"/>
    <property type="project" value="UniProtKB-ARBA"/>
</dbReference>
<keyword evidence="4" id="KW-0808">Transferase</keyword>
<dbReference type="AlphaFoldDB" id="A0A502D6A3"/>
<evidence type="ECO:0000256" key="5">
    <source>
        <dbReference type="ARBA" id="ARBA00022692"/>
    </source>
</evidence>
<keyword evidence="6 9" id="KW-1133">Transmembrane helix</keyword>
<comment type="subcellular location">
    <subcellularLocation>
        <location evidence="1">Cell membrane</location>
        <topology evidence="1">Multi-pass membrane protein</topology>
    </subcellularLocation>
</comment>
<name>A0A502D6A3_9MICO</name>
<keyword evidence="5 9" id="KW-0812">Transmembrane</keyword>
<organism evidence="11 12">
    <name type="scientific">Pedococcus bigeumensis</name>
    <dbReference type="NCBI Taxonomy" id="433644"/>
    <lineage>
        <taxon>Bacteria</taxon>
        <taxon>Bacillati</taxon>
        <taxon>Actinomycetota</taxon>
        <taxon>Actinomycetes</taxon>
        <taxon>Micrococcales</taxon>
        <taxon>Intrasporangiaceae</taxon>
        <taxon>Pedococcus</taxon>
    </lineage>
</organism>
<evidence type="ECO:0000259" key="10">
    <source>
        <dbReference type="Pfam" id="PF13231"/>
    </source>
</evidence>
<evidence type="ECO:0000256" key="7">
    <source>
        <dbReference type="ARBA" id="ARBA00023136"/>
    </source>
</evidence>
<feature type="transmembrane region" description="Helical" evidence="9">
    <location>
        <begin position="181"/>
        <end position="214"/>
    </location>
</feature>
<evidence type="ECO:0000256" key="9">
    <source>
        <dbReference type="SAM" id="Phobius"/>
    </source>
</evidence>
<comment type="caution">
    <text evidence="11">The sequence shown here is derived from an EMBL/GenBank/DDBJ whole genome shotgun (WGS) entry which is preliminary data.</text>
</comment>
<keyword evidence="3" id="KW-0328">Glycosyltransferase</keyword>
<proteinExistence type="predicted"/>
<feature type="compositionally biased region" description="Gly residues" evidence="8">
    <location>
        <begin position="40"/>
        <end position="51"/>
    </location>
</feature>
<evidence type="ECO:0000313" key="11">
    <source>
        <dbReference type="EMBL" id="TPG19531.1"/>
    </source>
</evidence>
<evidence type="ECO:0000256" key="2">
    <source>
        <dbReference type="ARBA" id="ARBA00022475"/>
    </source>
</evidence>
<dbReference type="EMBL" id="RCZM01000001">
    <property type="protein sequence ID" value="TPG19531.1"/>
    <property type="molecule type" value="Genomic_DNA"/>
</dbReference>
<keyword evidence="7 9" id="KW-0472">Membrane</keyword>
<feature type="region of interest" description="Disordered" evidence="8">
    <location>
        <begin position="33"/>
        <end position="59"/>
    </location>
</feature>
<gene>
    <name evidence="11" type="ORF">EAH86_03455</name>
</gene>
<keyword evidence="12" id="KW-1185">Reference proteome</keyword>
<evidence type="ECO:0000256" key="1">
    <source>
        <dbReference type="ARBA" id="ARBA00004651"/>
    </source>
</evidence>
<protein>
    <recommendedName>
        <fullName evidence="10">Glycosyltransferase RgtA/B/C/D-like domain-containing protein</fullName>
    </recommendedName>
</protein>
<dbReference type="InterPro" id="IPR038731">
    <property type="entry name" value="RgtA/B/C-like"/>
</dbReference>
<evidence type="ECO:0000256" key="8">
    <source>
        <dbReference type="SAM" id="MobiDB-lite"/>
    </source>
</evidence>
<dbReference type="GO" id="GO:0016763">
    <property type="term" value="F:pentosyltransferase activity"/>
    <property type="evidence" value="ECO:0007669"/>
    <property type="project" value="TreeGrafter"/>
</dbReference>